<evidence type="ECO:0000259" key="3">
    <source>
        <dbReference type="Pfam" id="PF23024"/>
    </source>
</evidence>
<dbReference type="InterPro" id="IPR025110">
    <property type="entry name" value="AMP-bd_C"/>
</dbReference>
<dbReference type="PROSITE" id="PS00455">
    <property type="entry name" value="AMP_BINDING"/>
    <property type="match status" value="1"/>
</dbReference>
<dbReference type="InterPro" id="IPR045851">
    <property type="entry name" value="AMP-bd_C_sf"/>
</dbReference>
<evidence type="ECO:0000313" key="4">
    <source>
        <dbReference type="EMBL" id="CAD9695138.1"/>
    </source>
</evidence>
<gene>
    <name evidence="4" type="ORF">QSP1433_LOCUS12387</name>
</gene>
<feature type="transmembrane region" description="Helical" evidence="1">
    <location>
        <begin position="1127"/>
        <end position="1148"/>
    </location>
</feature>
<dbReference type="Gene3D" id="3.40.50.12780">
    <property type="entry name" value="N-terminal domain of ligase-like"/>
    <property type="match status" value="1"/>
</dbReference>
<evidence type="ECO:0000256" key="1">
    <source>
        <dbReference type="SAM" id="Phobius"/>
    </source>
</evidence>
<accession>A0A7S2SBC5</accession>
<dbReference type="EMBL" id="HBHK01019570">
    <property type="protein sequence ID" value="CAD9695138.1"/>
    <property type="molecule type" value="Transcribed_RNA"/>
</dbReference>
<dbReference type="Pfam" id="PF00501">
    <property type="entry name" value="AMP-binding"/>
    <property type="match status" value="1"/>
</dbReference>
<keyword evidence="1" id="KW-0812">Transmembrane</keyword>
<evidence type="ECO:0008006" key="5">
    <source>
        <dbReference type="Google" id="ProtNLM"/>
    </source>
</evidence>
<feature type="transmembrane region" description="Helical" evidence="1">
    <location>
        <begin position="925"/>
        <end position="950"/>
    </location>
</feature>
<name>A0A7S2SBC5_9STRA</name>
<reference evidence="4" key="1">
    <citation type="submission" date="2021-01" db="EMBL/GenBank/DDBJ databases">
        <authorList>
            <person name="Corre E."/>
            <person name="Pelletier E."/>
            <person name="Niang G."/>
            <person name="Scheremetjew M."/>
            <person name="Finn R."/>
            <person name="Kale V."/>
            <person name="Holt S."/>
            <person name="Cochrane G."/>
            <person name="Meng A."/>
            <person name="Brown T."/>
            <person name="Cohen L."/>
        </authorList>
    </citation>
    <scope>NUCLEOTIDE SEQUENCE</scope>
    <source>
        <strain evidence="4">NY070348D</strain>
    </source>
</reference>
<proteinExistence type="predicted"/>
<dbReference type="SUPFAM" id="SSF51161">
    <property type="entry name" value="Trimeric LpxA-like enzymes"/>
    <property type="match status" value="1"/>
</dbReference>
<dbReference type="PANTHER" id="PTHR22754:SF32">
    <property type="entry name" value="DISCO-INTERACTING PROTEIN 2"/>
    <property type="match status" value="1"/>
</dbReference>
<keyword evidence="1" id="KW-1133">Transmembrane helix</keyword>
<dbReference type="SUPFAM" id="SSF56801">
    <property type="entry name" value="Acetyl-CoA synthetase-like"/>
    <property type="match status" value="1"/>
</dbReference>
<keyword evidence="1" id="KW-0472">Membrane</keyword>
<feature type="transmembrane region" description="Helical" evidence="1">
    <location>
        <begin position="655"/>
        <end position="676"/>
    </location>
</feature>
<dbReference type="Gene3D" id="3.30.300.30">
    <property type="match status" value="1"/>
</dbReference>
<feature type="transmembrane region" description="Helical" evidence="1">
    <location>
        <begin position="748"/>
        <end position="770"/>
    </location>
</feature>
<dbReference type="InterPro" id="IPR042099">
    <property type="entry name" value="ANL_N_sf"/>
</dbReference>
<dbReference type="PANTHER" id="PTHR22754">
    <property type="entry name" value="DISCO-INTERACTING PROTEIN 2 DIP2 -RELATED"/>
    <property type="match status" value="1"/>
</dbReference>
<feature type="domain" description="AMP-binding enzyme C-terminal" evidence="3">
    <location>
        <begin position="435"/>
        <end position="547"/>
    </location>
</feature>
<protein>
    <recommendedName>
        <fullName evidence="5">Carrier domain-containing protein</fullName>
    </recommendedName>
</protein>
<feature type="transmembrane region" description="Helical" evidence="1">
    <location>
        <begin position="61"/>
        <end position="89"/>
    </location>
</feature>
<feature type="domain" description="AMP-dependent synthetase/ligase" evidence="2">
    <location>
        <begin position="12"/>
        <end position="391"/>
    </location>
</feature>
<feature type="transmembrane region" description="Helical" evidence="1">
    <location>
        <begin position="697"/>
        <end position="719"/>
    </location>
</feature>
<dbReference type="Gene3D" id="2.160.10.10">
    <property type="entry name" value="Hexapeptide repeat proteins"/>
    <property type="match status" value="1"/>
</dbReference>
<dbReference type="InterPro" id="IPR011004">
    <property type="entry name" value="Trimer_LpxA-like_sf"/>
</dbReference>
<organism evidence="4">
    <name type="scientific">Mucochytrium quahogii</name>
    <dbReference type="NCBI Taxonomy" id="96639"/>
    <lineage>
        <taxon>Eukaryota</taxon>
        <taxon>Sar</taxon>
        <taxon>Stramenopiles</taxon>
        <taxon>Bigyra</taxon>
        <taxon>Labyrinthulomycetes</taxon>
        <taxon>Thraustochytrida</taxon>
        <taxon>Thraustochytriidae</taxon>
        <taxon>Mucochytrium</taxon>
    </lineage>
</organism>
<evidence type="ECO:0000259" key="2">
    <source>
        <dbReference type="Pfam" id="PF00501"/>
    </source>
</evidence>
<dbReference type="Pfam" id="PF23024">
    <property type="entry name" value="AMP-dom_DIP2-like"/>
    <property type="match status" value="1"/>
</dbReference>
<feature type="transmembrane region" description="Helical" evidence="1">
    <location>
        <begin position="1154"/>
        <end position="1179"/>
    </location>
</feature>
<sequence>MSLVGKFYTHVNSGPHKQIYYWLGPKGEISKSFTRCELWNQSGVLAQALAKRYAMKRGDRAMIVFPFGIDFLVAFLACMRLGVIVVSVYPPNPKRLKHDMEKLQGFVKDCQCNVVLTIQKYKRKLELANLKGLHWVGIDGVSMKGEGSLSDGEICGETKSSDIVLIQYTSGSTGDPKGVMVSNENLIRQMELLDTQRLRTRNRPDKNMRMISWVPQYHDMGLIGCYLLAMYNGGETFGISPRDFLANPILWPDCLKRYQATITTAPNFGYSLTCKRLQAMNLRFDLPNLTACSGAEPCDLSVVPKVQALMGVPPKHMFGAYGLAEHVLVISHGCATRPPLPGTNRWSMGSIAESYTRDAIIIKIVQDNKVQEDGTEGEIWVASRSVAQGYWGRDELSKNTYRNVLEGFPGVRFLRTGDLGVIHNDNLYVCGRIKDLIILNGKNILPNDVEQFAESVHPEYTRPGCSVAFQATPTEIVLVMELRPHASQNVSIERLGGLISTVTEKQQGVIIKQVVFVPVGTVPKTTSGKVRRNLTKQLWEANSLETIAISKRSSLQNCKTFRDLLQAAGVEDWDLSLGENGIDSVQLVQLTQQAASQFNHTISSQDVERPCRELVERVEGQQCSTPPWLPRGYKPVTDGRDAAPALWQILLGQSFVVVVLFTCICFSASPVASLIYHSFDYSSPLWVINGRISPICICIAIGGWAIVYSIVCILAKWLLIFRLSKNQVMTRWSWQFTRYWTVQRLTGVWHATIGIFCSDTILLTVFYNLLGAKISWSARISSFFYDWDLVNIGDGAEVDGNLYARIFHGRSVHFGSIEIGQFAKVGTFSVIQPQTRIGNNTVIEAQTLVSAGCRLTPYTRWQGVPCRRSSKAVPVKSSCCKLGGLLRITPTALFVLSTLSISVGLNYLVPPTPVAYHLETWSQGGLVYICTLLLLFKLVGIALLAGIVLLKWSFTYPYGVDRMATLGHFVFFPYAVRNYFALVWLRLFGLKQHRHACVTWNINQELSASKAHLVKIERGAFIPNTAFGPETDQHVATTVWEWIRDRSKLSPWSYTVDITIPENFQSGLRSRIESGCVVQAGAAGIAPLTRISKEDTVKRGQHSIGNPIQFSLAKEPTIIPQRKRQGWFSALLDAGFVAHYAASVLLTVEVFRSIPFISGIIEVHVAVVVLVGILFWVSLQTTLVVLYKWALIGGSKAEHIPFDSCALAAIVFVENLHGVLWFREFGALFAGLVPSNLYHRLMGCKLDITTVLLNEGTWVDPTDDVSMGPWTVADSWASINGHIVTKLGMRKEPIVIHREAIVHPYSLLHFGSLGANSSIYPLSRPLAKLHIPENQCYAGLPAQPYQLTDGLSSKGSKSTTVTISPEISDSAYPTTSKSTSIDIVSPKISKSISIDASPGFSDEIV</sequence>
<dbReference type="InterPro" id="IPR020845">
    <property type="entry name" value="AMP-binding_CS"/>
</dbReference>
<dbReference type="InterPro" id="IPR000873">
    <property type="entry name" value="AMP-dep_synth/lig_dom"/>
</dbReference>